<evidence type="ECO:0000313" key="10">
    <source>
        <dbReference type="EMBL" id="PRR80041.1"/>
    </source>
</evidence>
<comment type="domain">
    <text evidence="8">The N-terminal region contains the highly conserved SGGXDS motif, predicted to be a P-loop motif involved in ATP binding.</text>
</comment>
<evidence type="ECO:0000313" key="11">
    <source>
        <dbReference type="Proteomes" id="UP000239471"/>
    </source>
</evidence>
<dbReference type="GO" id="GO:0005737">
    <property type="term" value="C:cytoplasm"/>
    <property type="evidence" value="ECO:0007669"/>
    <property type="project" value="UniProtKB-SubCell"/>
</dbReference>
<comment type="function">
    <text evidence="8">Ligates lysine onto the cytidine present at position 34 of the AUA codon-specific tRNA(Ile) that contains the anticodon CAU, in an ATP-dependent manner. Cytidine is converted to lysidine, thus changing the amino acid specificity of the tRNA from methionine to isoleucine.</text>
</comment>
<dbReference type="InterPro" id="IPR014729">
    <property type="entry name" value="Rossmann-like_a/b/a_fold"/>
</dbReference>
<evidence type="ECO:0000256" key="4">
    <source>
        <dbReference type="ARBA" id="ARBA00022694"/>
    </source>
</evidence>
<dbReference type="InterPro" id="IPR020825">
    <property type="entry name" value="Phe-tRNA_synthase-like_B3/B4"/>
</dbReference>
<gene>
    <name evidence="8 10" type="primary">tilS</name>
    <name evidence="10" type="ORF">CLVI_31210</name>
</gene>
<dbReference type="OrthoDB" id="9807403at2"/>
<protein>
    <recommendedName>
        <fullName evidence="8">tRNA(Ile)-lysidine synthase</fullName>
        <ecNumber evidence="8">6.3.4.19</ecNumber>
    </recommendedName>
    <alternativeName>
        <fullName evidence="8">tRNA(Ile)-2-lysyl-cytidine synthase</fullName>
    </alternativeName>
    <alternativeName>
        <fullName evidence="8">tRNA(Ile)-lysidine synthetase</fullName>
    </alternativeName>
</protein>
<sequence length="466" mass="54551">MNSNIREKFFEYIVENNLVSDGEGVVVGLSGGPDSVCLLNLLCSLRQDMNLKIAAAHVNHMLRAEDADKDEEYARNLCKKFKVEFFCKRVDINKYSKDKGLSSETAGREVRYAFFDNVMERLNFSKIATAHNSNDQAETVLMRIMRGTGLEGLTGIPVKRDEKYIRPILFMERKDIEGYCKRCGLEPCIDETNNERLYRRNKVRLDILPYMKKNFNDDIITTINRMVLLLQEDNKYIMGQVDKYFIENCVKHKDEVIIYKSAFECDNAIINRIIRRAIKEVGGNKYDVEMKHIKEVISLKNMETNKKIDLPNGIYAQNIYGNIFIRIKVKNNKKKYKELVLAKEDILHKEVCFQNYIFTFEVIAFEENIDFIKNKEIKYFNYDSINGNIIIRQRKEGDKIIPLGMTGSKKIKDIFINMKIPQEDREFIPIIQFGEDIAWIVPIKLSDKYKITDETKNILKIVVRRR</sequence>
<dbReference type="Proteomes" id="UP000239471">
    <property type="component" value="Unassembled WGS sequence"/>
</dbReference>
<dbReference type="HAMAP" id="MF_01161">
    <property type="entry name" value="tRNA_Ile_lys_synt"/>
    <property type="match status" value="1"/>
</dbReference>
<dbReference type="AlphaFoldDB" id="A0A2T0B823"/>
<evidence type="ECO:0000256" key="5">
    <source>
        <dbReference type="ARBA" id="ARBA00022741"/>
    </source>
</evidence>
<evidence type="ECO:0000256" key="1">
    <source>
        <dbReference type="ARBA" id="ARBA00004496"/>
    </source>
</evidence>
<evidence type="ECO:0000256" key="8">
    <source>
        <dbReference type="HAMAP-Rule" id="MF_01161"/>
    </source>
</evidence>
<accession>A0A2T0B823</accession>
<evidence type="ECO:0000256" key="2">
    <source>
        <dbReference type="ARBA" id="ARBA00022490"/>
    </source>
</evidence>
<dbReference type="GO" id="GO:0032267">
    <property type="term" value="F:tRNA(Ile)-lysidine synthase activity"/>
    <property type="evidence" value="ECO:0007669"/>
    <property type="project" value="UniProtKB-EC"/>
</dbReference>
<dbReference type="InterPro" id="IPR012094">
    <property type="entry name" value="tRNA_Ile_lys_synt"/>
</dbReference>
<proteinExistence type="inferred from homology"/>
<evidence type="ECO:0000256" key="7">
    <source>
        <dbReference type="ARBA" id="ARBA00048539"/>
    </source>
</evidence>
<evidence type="ECO:0000256" key="6">
    <source>
        <dbReference type="ARBA" id="ARBA00022840"/>
    </source>
</evidence>
<comment type="catalytic activity">
    <reaction evidence="7 8">
        <text>cytidine(34) in tRNA(Ile2) + L-lysine + ATP = lysidine(34) in tRNA(Ile2) + AMP + diphosphate + H(+)</text>
        <dbReference type="Rhea" id="RHEA:43744"/>
        <dbReference type="Rhea" id="RHEA-COMP:10625"/>
        <dbReference type="Rhea" id="RHEA-COMP:10670"/>
        <dbReference type="ChEBI" id="CHEBI:15378"/>
        <dbReference type="ChEBI" id="CHEBI:30616"/>
        <dbReference type="ChEBI" id="CHEBI:32551"/>
        <dbReference type="ChEBI" id="CHEBI:33019"/>
        <dbReference type="ChEBI" id="CHEBI:82748"/>
        <dbReference type="ChEBI" id="CHEBI:83665"/>
        <dbReference type="ChEBI" id="CHEBI:456215"/>
        <dbReference type="EC" id="6.3.4.19"/>
    </reaction>
</comment>
<dbReference type="EMBL" id="PVXQ01000049">
    <property type="protein sequence ID" value="PRR80041.1"/>
    <property type="molecule type" value="Genomic_DNA"/>
</dbReference>
<dbReference type="SUPFAM" id="SSF52402">
    <property type="entry name" value="Adenine nucleotide alpha hydrolases-like"/>
    <property type="match status" value="1"/>
</dbReference>
<dbReference type="GO" id="GO:0005524">
    <property type="term" value="F:ATP binding"/>
    <property type="evidence" value="ECO:0007669"/>
    <property type="project" value="UniProtKB-UniRule"/>
</dbReference>
<comment type="similarity">
    <text evidence="8">Belongs to the tRNA(Ile)-lysidine synthase family.</text>
</comment>
<dbReference type="Gene3D" id="3.40.50.620">
    <property type="entry name" value="HUPs"/>
    <property type="match status" value="1"/>
</dbReference>
<comment type="caution">
    <text evidence="10">The sequence shown here is derived from an EMBL/GenBank/DDBJ whole genome shotgun (WGS) entry which is preliminary data.</text>
</comment>
<feature type="binding site" evidence="8">
    <location>
        <begin position="30"/>
        <end position="35"/>
    </location>
    <ligand>
        <name>ATP</name>
        <dbReference type="ChEBI" id="CHEBI:30616"/>
    </ligand>
</feature>
<keyword evidence="2 8" id="KW-0963">Cytoplasm</keyword>
<dbReference type="PANTHER" id="PTHR43033">
    <property type="entry name" value="TRNA(ILE)-LYSIDINE SYNTHASE-RELATED"/>
    <property type="match status" value="1"/>
</dbReference>
<keyword evidence="11" id="KW-1185">Reference proteome</keyword>
<name>A0A2T0B823_9CLOT</name>
<dbReference type="NCBIfam" id="TIGR02432">
    <property type="entry name" value="lysidine_TilS_N"/>
    <property type="match status" value="1"/>
</dbReference>
<comment type="subcellular location">
    <subcellularLocation>
        <location evidence="1 8">Cytoplasm</location>
    </subcellularLocation>
</comment>
<organism evidence="10 11">
    <name type="scientific">Clostridium vincentii</name>
    <dbReference type="NCBI Taxonomy" id="52704"/>
    <lineage>
        <taxon>Bacteria</taxon>
        <taxon>Bacillati</taxon>
        <taxon>Bacillota</taxon>
        <taxon>Clostridia</taxon>
        <taxon>Eubacteriales</taxon>
        <taxon>Clostridiaceae</taxon>
        <taxon>Clostridium</taxon>
    </lineage>
</organism>
<dbReference type="CDD" id="cd01992">
    <property type="entry name" value="TilS_N"/>
    <property type="match status" value="1"/>
</dbReference>
<reference evidence="10 11" key="1">
    <citation type="submission" date="2018-03" db="EMBL/GenBank/DDBJ databases">
        <title>Genome sequence of Clostridium vincentii DSM 10228.</title>
        <authorList>
            <person name="Poehlein A."/>
            <person name="Daniel R."/>
        </authorList>
    </citation>
    <scope>NUCLEOTIDE SEQUENCE [LARGE SCALE GENOMIC DNA]</scope>
    <source>
        <strain evidence="10 11">DSM 10228</strain>
    </source>
</reference>
<dbReference type="Gene3D" id="1.20.59.20">
    <property type="match status" value="1"/>
</dbReference>
<dbReference type="InterPro" id="IPR011063">
    <property type="entry name" value="TilS/TtcA_N"/>
</dbReference>
<dbReference type="Gene3D" id="3.50.40.10">
    <property type="entry name" value="Phenylalanyl-trna Synthetase, Chain B, domain 3"/>
    <property type="match status" value="1"/>
</dbReference>
<dbReference type="InterPro" id="IPR012796">
    <property type="entry name" value="Lysidine-tRNA-synth_C"/>
</dbReference>
<dbReference type="InterPro" id="IPR012795">
    <property type="entry name" value="tRNA_Ile_lys_synt_N"/>
</dbReference>
<keyword evidence="6 8" id="KW-0067">ATP-binding</keyword>
<dbReference type="SMART" id="SM00977">
    <property type="entry name" value="TilS_C"/>
    <property type="match status" value="1"/>
</dbReference>
<dbReference type="SUPFAM" id="SSF82829">
    <property type="entry name" value="MesJ substrate recognition domain-like"/>
    <property type="match status" value="1"/>
</dbReference>
<dbReference type="Pfam" id="PF11734">
    <property type="entry name" value="TilS_C"/>
    <property type="match status" value="1"/>
</dbReference>
<feature type="domain" description="Lysidine-tRNA(Ile) synthetase C-terminal" evidence="9">
    <location>
        <begin position="389"/>
        <end position="461"/>
    </location>
</feature>
<dbReference type="SUPFAM" id="SSF56037">
    <property type="entry name" value="PheT/TilS domain"/>
    <property type="match status" value="1"/>
</dbReference>
<dbReference type="GO" id="GO:0006400">
    <property type="term" value="P:tRNA modification"/>
    <property type="evidence" value="ECO:0007669"/>
    <property type="project" value="UniProtKB-UniRule"/>
</dbReference>
<keyword evidence="5 8" id="KW-0547">Nucleotide-binding</keyword>
<keyword evidence="3 8" id="KW-0436">Ligase</keyword>
<evidence type="ECO:0000259" key="9">
    <source>
        <dbReference type="SMART" id="SM00977"/>
    </source>
</evidence>
<evidence type="ECO:0000256" key="3">
    <source>
        <dbReference type="ARBA" id="ARBA00022598"/>
    </source>
</evidence>
<keyword evidence="4 8" id="KW-0819">tRNA processing</keyword>
<dbReference type="NCBIfam" id="TIGR02433">
    <property type="entry name" value="lysidine_TilS_C"/>
    <property type="match status" value="1"/>
</dbReference>
<dbReference type="PANTHER" id="PTHR43033:SF1">
    <property type="entry name" value="TRNA(ILE)-LYSIDINE SYNTHASE-RELATED"/>
    <property type="match status" value="1"/>
</dbReference>
<dbReference type="EC" id="6.3.4.19" evidence="8"/>
<dbReference type="Pfam" id="PF01171">
    <property type="entry name" value="ATP_bind_3"/>
    <property type="match status" value="1"/>
</dbReference>